<dbReference type="AlphaFoldDB" id="A0A0C3GA38"/>
<organism evidence="7 8">
    <name type="scientific">Oidiodendron maius (strain Zn)</name>
    <dbReference type="NCBI Taxonomy" id="913774"/>
    <lineage>
        <taxon>Eukaryota</taxon>
        <taxon>Fungi</taxon>
        <taxon>Dikarya</taxon>
        <taxon>Ascomycota</taxon>
        <taxon>Pezizomycotina</taxon>
        <taxon>Leotiomycetes</taxon>
        <taxon>Leotiomycetes incertae sedis</taxon>
        <taxon>Myxotrichaceae</taxon>
        <taxon>Oidiodendron</taxon>
    </lineage>
</organism>
<dbReference type="SMART" id="SM00320">
    <property type="entry name" value="WD40"/>
    <property type="match status" value="5"/>
</dbReference>
<feature type="repeat" description="WD" evidence="3">
    <location>
        <begin position="906"/>
        <end position="928"/>
    </location>
</feature>
<dbReference type="InterPro" id="IPR015943">
    <property type="entry name" value="WD40/YVTN_repeat-like_dom_sf"/>
</dbReference>
<dbReference type="STRING" id="913774.A0A0C3GA38"/>
<feature type="domain" description="Heterokaryon incompatibility" evidence="5">
    <location>
        <begin position="27"/>
        <end position="120"/>
    </location>
</feature>
<dbReference type="Gene3D" id="2.130.10.10">
    <property type="entry name" value="YVTN repeat-like/Quinoprotein amine dehydrogenase"/>
    <property type="match status" value="3"/>
</dbReference>
<feature type="domain" description="Nephrocystin 3-like N-terminal" evidence="6">
    <location>
        <begin position="283"/>
        <end position="443"/>
    </location>
</feature>
<dbReference type="InterPro" id="IPR001680">
    <property type="entry name" value="WD40_rpt"/>
</dbReference>
<dbReference type="HOGENOM" id="CLU_000288_6_16_1"/>
<dbReference type="Pfam" id="PF06985">
    <property type="entry name" value="HET"/>
    <property type="match status" value="1"/>
</dbReference>
<gene>
    <name evidence="7" type="ORF">OIDMADRAFT_184868</name>
</gene>
<evidence type="ECO:0000256" key="3">
    <source>
        <dbReference type="PROSITE-ProRule" id="PRU00221"/>
    </source>
</evidence>
<dbReference type="Pfam" id="PF24883">
    <property type="entry name" value="NPHP3_N"/>
    <property type="match status" value="1"/>
</dbReference>
<dbReference type="EMBL" id="KN832900">
    <property type="protein sequence ID" value="KIM93065.1"/>
    <property type="molecule type" value="Genomic_DNA"/>
</dbReference>
<name>A0A0C3GA38_OIDMZ</name>
<keyword evidence="2" id="KW-0677">Repeat</keyword>
<dbReference type="PANTHER" id="PTHR10622">
    <property type="entry name" value="HET DOMAIN-CONTAINING PROTEIN"/>
    <property type="match status" value="1"/>
</dbReference>
<feature type="repeat" description="WD" evidence="3">
    <location>
        <begin position="1013"/>
        <end position="1054"/>
    </location>
</feature>
<evidence type="ECO:0000313" key="7">
    <source>
        <dbReference type="EMBL" id="KIM93065.1"/>
    </source>
</evidence>
<dbReference type="CDD" id="cd00200">
    <property type="entry name" value="WD40"/>
    <property type="match status" value="1"/>
</dbReference>
<evidence type="ECO:0000313" key="8">
    <source>
        <dbReference type="Proteomes" id="UP000054321"/>
    </source>
</evidence>
<dbReference type="InParanoid" id="A0A0C3GA38"/>
<dbReference type="PRINTS" id="PR00320">
    <property type="entry name" value="GPROTEINBRPT"/>
</dbReference>
<keyword evidence="1 3" id="KW-0853">WD repeat</keyword>
<dbReference type="InterPro" id="IPR020472">
    <property type="entry name" value="WD40_PAC1"/>
</dbReference>
<evidence type="ECO:0000259" key="6">
    <source>
        <dbReference type="Pfam" id="PF24883"/>
    </source>
</evidence>
<dbReference type="InterPro" id="IPR056884">
    <property type="entry name" value="NPHP3-like_N"/>
</dbReference>
<dbReference type="PANTHER" id="PTHR10622:SF13">
    <property type="entry name" value="NACHT DOMAIN-CONTAINING PROTEIN"/>
    <property type="match status" value="1"/>
</dbReference>
<dbReference type="Proteomes" id="UP000054321">
    <property type="component" value="Unassembled WGS sequence"/>
</dbReference>
<reference evidence="7 8" key="1">
    <citation type="submission" date="2014-04" db="EMBL/GenBank/DDBJ databases">
        <authorList>
            <consortium name="DOE Joint Genome Institute"/>
            <person name="Kuo A."/>
            <person name="Martino E."/>
            <person name="Perotto S."/>
            <person name="Kohler A."/>
            <person name="Nagy L.G."/>
            <person name="Floudas D."/>
            <person name="Copeland A."/>
            <person name="Barry K.W."/>
            <person name="Cichocki N."/>
            <person name="Veneault-Fourrey C."/>
            <person name="LaButti K."/>
            <person name="Lindquist E.A."/>
            <person name="Lipzen A."/>
            <person name="Lundell T."/>
            <person name="Morin E."/>
            <person name="Murat C."/>
            <person name="Sun H."/>
            <person name="Tunlid A."/>
            <person name="Henrissat B."/>
            <person name="Grigoriev I.V."/>
            <person name="Hibbett D.S."/>
            <person name="Martin F."/>
            <person name="Nordberg H.P."/>
            <person name="Cantor M.N."/>
            <person name="Hua S.X."/>
        </authorList>
    </citation>
    <scope>NUCLEOTIDE SEQUENCE [LARGE SCALE GENOMIC DNA]</scope>
    <source>
        <strain evidence="7 8">Zn</strain>
    </source>
</reference>
<dbReference type="Gene3D" id="3.40.50.300">
    <property type="entry name" value="P-loop containing nucleotide triphosphate hydrolases"/>
    <property type="match status" value="1"/>
</dbReference>
<dbReference type="InterPro" id="IPR019775">
    <property type="entry name" value="WD40_repeat_CS"/>
</dbReference>
<dbReference type="InterPro" id="IPR027417">
    <property type="entry name" value="P-loop_NTPase"/>
</dbReference>
<feature type="repeat" description="WD" evidence="3">
    <location>
        <begin position="971"/>
        <end position="1012"/>
    </location>
</feature>
<dbReference type="SUPFAM" id="SSF50998">
    <property type="entry name" value="Quinoprotein alcohol dehydrogenase-like"/>
    <property type="match status" value="1"/>
</dbReference>
<dbReference type="Pfam" id="PF00400">
    <property type="entry name" value="WD40"/>
    <property type="match status" value="6"/>
</dbReference>
<accession>A0A0C3GA38</accession>
<feature type="compositionally biased region" description="Polar residues" evidence="4">
    <location>
        <begin position="1095"/>
        <end position="1131"/>
    </location>
</feature>
<dbReference type="OrthoDB" id="674604at2759"/>
<evidence type="ECO:0000256" key="2">
    <source>
        <dbReference type="ARBA" id="ARBA00022737"/>
    </source>
</evidence>
<feature type="region of interest" description="Disordered" evidence="4">
    <location>
        <begin position="1090"/>
        <end position="1131"/>
    </location>
</feature>
<dbReference type="InterPro" id="IPR011047">
    <property type="entry name" value="Quinoprotein_ADH-like_sf"/>
</dbReference>
<dbReference type="PROSITE" id="PS00678">
    <property type="entry name" value="WD_REPEATS_1"/>
    <property type="match status" value="3"/>
</dbReference>
<reference evidence="8" key="2">
    <citation type="submission" date="2015-01" db="EMBL/GenBank/DDBJ databases">
        <title>Evolutionary Origins and Diversification of the Mycorrhizal Mutualists.</title>
        <authorList>
            <consortium name="DOE Joint Genome Institute"/>
            <consortium name="Mycorrhizal Genomics Consortium"/>
            <person name="Kohler A."/>
            <person name="Kuo A."/>
            <person name="Nagy L.G."/>
            <person name="Floudas D."/>
            <person name="Copeland A."/>
            <person name="Barry K.W."/>
            <person name="Cichocki N."/>
            <person name="Veneault-Fourrey C."/>
            <person name="LaButti K."/>
            <person name="Lindquist E.A."/>
            <person name="Lipzen A."/>
            <person name="Lundell T."/>
            <person name="Morin E."/>
            <person name="Murat C."/>
            <person name="Riley R."/>
            <person name="Ohm R."/>
            <person name="Sun H."/>
            <person name="Tunlid A."/>
            <person name="Henrissat B."/>
            <person name="Grigoriev I.V."/>
            <person name="Hibbett D.S."/>
            <person name="Martin F."/>
        </authorList>
    </citation>
    <scope>NUCLEOTIDE SEQUENCE [LARGE SCALE GENOMIC DNA]</scope>
    <source>
        <strain evidence="8">Zn</strain>
    </source>
</reference>
<evidence type="ECO:0000256" key="4">
    <source>
        <dbReference type="SAM" id="MobiDB-lite"/>
    </source>
</evidence>
<dbReference type="PROSITE" id="PS50082">
    <property type="entry name" value="WD_REPEATS_2"/>
    <property type="match status" value="5"/>
</dbReference>
<evidence type="ECO:0000256" key="1">
    <source>
        <dbReference type="ARBA" id="ARBA00022574"/>
    </source>
</evidence>
<dbReference type="InterPro" id="IPR010730">
    <property type="entry name" value="HET"/>
</dbReference>
<sequence>MAMRLLAVSDDGHFTQERFAKDSIPSYAILSHRWSTHEEDEVTFKEITEGIHDKKKSGYQKLQFCSAQAKADGLHYFWVDTCCINQSDQNELSIAIYSMFRWYQKAVKCYVYLADVSTKREEHAWEPAFRSSEWFSRGWTLQELLAPEVVEFYTREGMRLGDKSSLEQQIAEITDIPISVLRGRVLSRFAPEEIFSWVERRHTKKAEDKAYCLLGVFNVSMLLDYGEGEKMAFSRLYRAIENRVPDMDGLLKSLPYAVTAPFNTAKWQHEPTCLPDTRVDLQRQIHNWIDGSDERTIFWLNGLAGTGKSTIARTIAHTCFQQGRLGASFFFSKGSGDISHAGKFFTTIAAQLSEESQYLKRCIYDAIKENKSIATQSYANQWRQLILGPLSKLDRGYRPFSFVFVIDAMDECESDADITLILQLLVEAQSLKKVRLRVFLTSRPDTPIRHGFDQISEDKHRHLVLHNISTSVINHDISVFLTHKLQLIGRDNYFQDNWLGKDVIADLVQRANGLFIWAATACRFIGGGPLAKRRIAAILAGEIDAESPEEHLNRLYTSVLQGSIPQNYSEKFKQELYTLLRYILGSITTLMSPLSINSLSIILNEESVGVAIKDLHAILDIPKDPTRQLRLHHPSFRDFLLNKDRCGDFWVDEKKAHQILAASCIQLMSQALKKDICEMHTPGSQTSQVENSWIEKCLPPEVQYACLYWVQHLQRSGSQAHDSEEVHQFLQAHLLHWLEALGWMGKTSEGIQAILSLEAHIPPTESPNLHAFIHDATRFALYNRSVIEQVPLQLYCSALVFAPENSIIRKRFESYIPHWIQLKPQVQAYWNAVLQTLEGHTQEVTSVAFSRDGKQVMSGSSSSSSSSVFNVYGVAYEIGKFCPKPPEGYKDVETPRTGGSSFSSPIVSGSWDQTVRLWDAATGTALQTLEGHTQEVTSVAFSPDGKQVVSGSWDQTVQLWDAATGTALQTLEGHTYRVTSVAFSPDGKQVVSGSWDQTVRLWDAATGTALQTLKGHSISVTSVAFSPDGKQVVSGSWDQTVQLWDAATGTALQTLEGYTSSVTSVAFSPDGRLLPILQVLNHWVVEEVDREDPTTTEGSGASGNNSRTTEGSGVSRNNPTTIEGSGVSRNSTSTKELLDTFVSGRGPLPGLYKYPDLSLRTGLQST</sequence>
<keyword evidence="8" id="KW-1185">Reference proteome</keyword>
<feature type="repeat" description="WD" evidence="3">
    <location>
        <begin position="837"/>
        <end position="864"/>
    </location>
</feature>
<dbReference type="SUPFAM" id="SSF52540">
    <property type="entry name" value="P-loop containing nucleoside triphosphate hydrolases"/>
    <property type="match status" value="1"/>
</dbReference>
<proteinExistence type="predicted"/>
<evidence type="ECO:0000259" key="5">
    <source>
        <dbReference type="Pfam" id="PF06985"/>
    </source>
</evidence>
<feature type="repeat" description="WD" evidence="3">
    <location>
        <begin position="929"/>
        <end position="970"/>
    </location>
</feature>
<dbReference type="PROSITE" id="PS50294">
    <property type="entry name" value="WD_REPEATS_REGION"/>
    <property type="match status" value="3"/>
</dbReference>
<protein>
    <submittedName>
        <fullName evidence="7">Uncharacterized protein</fullName>
    </submittedName>
</protein>